<reference evidence="2 3" key="1">
    <citation type="submission" date="2013-08" db="EMBL/GenBank/DDBJ databases">
        <authorList>
            <person name="Huang J."/>
            <person name="Wang G."/>
        </authorList>
    </citation>
    <scope>NUCLEOTIDE SEQUENCE [LARGE SCALE GENOMIC DNA]</scope>
    <source>
        <strain evidence="2 3">JSM 072002</strain>
    </source>
</reference>
<dbReference type="Gene3D" id="3.30.420.40">
    <property type="match status" value="2"/>
</dbReference>
<proteinExistence type="predicted"/>
<accession>A0A0A5G1Y2</accession>
<dbReference type="InterPro" id="IPR043129">
    <property type="entry name" value="ATPase_NBD"/>
</dbReference>
<protein>
    <recommendedName>
        <fullName evidence="1">Gcp-like domain-containing protein</fullName>
    </recommendedName>
</protein>
<evidence type="ECO:0000313" key="3">
    <source>
        <dbReference type="Proteomes" id="UP000030401"/>
    </source>
</evidence>
<dbReference type="STRING" id="1385512.N784_11305"/>
<comment type="caution">
    <text evidence="2">The sequence shown here is derived from an EMBL/GenBank/DDBJ whole genome shotgun (WGS) entry which is preliminary data.</text>
</comment>
<name>A0A0A5G1Y2_9BACI</name>
<feature type="domain" description="Gcp-like" evidence="1">
    <location>
        <begin position="28"/>
        <end position="224"/>
    </location>
</feature>
<dbReference type="EMBL" id="AVPG01000027">
    <property type="protein sequence ID" value="KGX85075.1"/>
    <property type="molecule type" value="Genomic_DNA"/>
</dbReference>
<dbReference type="GO" id="GO:0005829">
    <property type="term" value="C:cytosol"/>
    <property type="evidence" value="ECO:0007669"/>
    <property type="project" value="TreeGrafter"/>
</dbReference>
<dbReference type="AlphaFoldDB" id="A0A0A5G1Y2"/>
<organism evidence="2 3">
    <name type="scientific">Pontibacillus litoralis JSM 072002</name>
    <dbReference type="NCBI Taxonomy" id="1385512"/>
    <lineage>
        <taxon>Bacteria</taxon>
        <taxon>Bacillati</taxon>
        <taxon>Bacillota</taxon>
        <taxon>Bacilli</taxon>
        <taxon>Bacillales</taxon>
        <taxon>Bacillaceae</taxon>
        <taxon>Pontibacillus</taxon>
    </lineage>
</organism>
<keyword evidence="3" id="KW-1185">Reference proteome</keyword>
<dbReference type="GO" id="GO:0002949">
    <property type="term" value="P:tRNA threonylcarbamoyladenosine modification"/>
    <property type="evidence" value="ECO:0007669"/>
    <property type="project" value="InterPro"/>
</dbReference>
<dbReference type="CDD" id="cd24032">
    <property type="entry name" value="ASKHA_NBD_TsaB"/>
    <property type="match status" value="1"/>
</dbReference>
<dbReference type="NCBIfam" id="TIGR03725">
    <property type="entry name" value="T6A_YeaZ"/>
    <property type="match status" value="1"/>
</dbReference>
<dbReference type="RefSeq" id="WP_036835831.1">
    <property type="nucleotide sequence ID" value="NZ_AVPG01000027.1"/>
</dbReference>
<dbReference type="SUPFAM" id="SSF53067">
    <property type="entry name" value="Actin-like ATPase domain"/>
    <property type="match status" value="2"/>
</dbReference>
<sequence>MNVLAIDTSNQALGVAIGRDDEVVAEYQTNIKRNHSVQLMPAIVRLMEEAEMTPQDLDRIAVAHGPGSFTGVRIGLTTAKTLAWSLSIPIVAVSSLEVLAYNGVLFDGYVCPFFDARRGLVYTGLYAYQNGNMQRVEDDVNMAMEGWLDHLSKYDKPIVFVSNDLAVHQTLIQAKLGGKSVMPEVPVHLPRAAMLAQLATKKEPTPVHELTPHYLRLAEAEAKWLAQQEQQGHE</sequence>
<dbReference type="InterPro" id="IPR022496">
    <property type="entry name" value="T6A_TsaB"/>
</dbReference>
<dbReference type="PANTHER" id="PTHR11735:SF11">
    <property type="entry name" value="TRNA THREONYLCARBAMOYLADENOSINE BIOSYNTHESIS PROTEIN TSAB"/>
    <property type="match status" value="1"/>
</dbReference>
<evidence type="ECO:0000313" key="2">
    <source>
        <dbReference type="EMBL" id="KGX85075.1"/>
    </source>
</evidence>
<evidence type="ECO:0000259" key="1">
    <source>
        <dbReference type="Pfam" id="PF00814"/>
    </source>
</evidence>
<dbReference type="eggNOG" id="COG1214">
    <property type="taxonomic scope" value="Bacteria"/>
</dbReference>
<dbReference type="Pfam" id="PF00814">
    <property type="entry name" value="TsaD"/>
    <property type="match status" value="1"/>
</dbReference>
<dbReference type="OrthoDB" id="9784166at2"/>
<dbReference type="Proteomes" id="UP000030401">
    <property type="component" value="Unassembled WGS sequence"/>
</dbReference>
<dbReference type="PANTHER" id="PTHR11735">
    <property type="entry name" value="TRNA N6-ADENOSINE THREONYLCARBAMOYLTRANSFERASE"/>
    <property type="match status" value="1"/>
</dbReference>
<dbReference type="InterPro" id="IPR000905">
    <property type="entry name" value="Gcp-like_dom"/>
</dbReference>
<gene>
    <name evidence="2" type="ORF">N784_11305</name>
</gene>